<dbReference type="RefSeq" id="WP_092913005.1">
    <property type="nucleotide sequence ID" value="NZ_CP136592.1"/>
</dbReference>
<feature type="transmembrane region" description="Helical" evidence="1">
    <location>
        <begin position="6"/>
        <end position="25"/>
    </location>
</feature>
<name>A0A1I5RJK9_9BACT</name>
<evidence type="ECO:0000313" key="3">
    <source>
        <dbReference type="Proteomes" id="UP000199227"/>
    </source>
</evidence>
<evidence type="ECO:0008006" key="4">
    <source>
        <dbReference type="Google" id="ProtNLM"/>
    </source>
</evidence>
<accession>A0A1I5RJK9</accession>
<evidence type="ECO:0000256" key="1">
    <source>
        <dbReference type="SAM" id="Phobius"/>
    </source>
</evidence>
<dbReference type="OrthoDB" id="5372773at2"/>
<keyword evidence="1" id="KW-0812">Transmembrane</keyword>
<proteinExistence type="predicted"/>
<keyword evidence="3" id="KW-1185">Reference proteome</keyword>
<keyword evidence="1" id="KW-1133">Transmembrane helix</keyword>
<evidence type="ECO:0000313" key="2">
    <source>
        <dbReference type="EMBL" id="SFP58754.1"/>
    </source>
</evidence>
<dbReference type="Proteomes" id="UP000199227">
    <property type="component" value="Unassembled WGS sequence"/>
</dbReference>
<keyword evidence="1" id="KW-0472">Membrane</keyword>
<sequence>MTYMTILHWLSLLFFIGLFILLVFLSKKEKRRNVFWSMVFASFLVTSTAAVFTIFVLDKYTKKAKLLSIESHRLLRTEEIVFKGKVANVGKFKIGQCKLTIKMINNPVSASSLGQGQIFTPSGLEFFKPKEKKKERKNTILEEFVVAKNLKPREIRYFTVRMKFPPYFTKSKLIYKLNCH</sequence>
<dbReference type="Pfam" id="PF09624">
    <property type="entry name" value="DUF2393"/>
    <property type="match status" value="1"/>
</dbReference>
<dbReference type="STRING" id="223786.SAMN05216234_12716"/>
<organism evidence="2 3">
    <name type="scientific">Hydrogenimonas thermophila</name>
    <dbReference type="NCBI Taxonomy" id="223786"/>
    <lineage>
        <taxon>Bacteria</taxon>
        <taxon>Pseudomonadati</taxon>
        <taxon>Campylobacterota</taxon>
        <taxon>Epsilonproteobacteria</taxon>
        <taxon>Campylobacterales</taxon>
        <taxon>Hydrogenimonadaceae</taxon>
        <taxon>Hydrogenimonas</taxon>
    </lineage>
</organism>
<gene>
    <name evidence="2" type="ORF">SAMN05216234_12716</name>
</gene>
<protein>
    <recommendedName>
        <fullName evidence="4">DUF2393 domain-containing protein</fullName>
    </recommendedName>
</protein>
<dbReference type="EMBL" id="FOXB01000027">
    <property type="protein sequence ID" value="SFP58754.1"/>
    <property type="molecule type" value="Genomic_DNA"/>
</dbReference>
<feature type="transmembrane region" description="Helical" evidence="1">
    <location>
        <begin position="34"/>
        <end position="57"/>
    </location>
</feature>
<dbReference type="AlphaFoldDB" id="A0A1I5RJK9"/>
<dbReference type="InterPro" id="IPR013417">
    <property type="entry name" value="CHP02588"/>
</dbReference>
<reference evidence="2 3" key="1">
    <citation type="submission" date="2016-10" db="EMBL/GenBank/DDBJ databases">
        <authorList>
            <person name="de Groot N.N."/>
        </authorList>
    </citation>
    <scope>NUCLEOTIDE SEQUENCE [LARGE SCALE GENOMIC DNA]</scope>
    <source>
        <strain evidence="2 3">EP1-55-1</strain>
    </source>
</reference>